<evidence type="ECO:0000313" key="3">
    <source>
        <dbReference type="Proteomes" id="UP000184211"/>
    </source>
</evidence>
<proteinExistence type="predicted"/>
<feature type="transmembrane region" description="Helical" evidence="1">
    <location>
        <begin position="61"/>
        <end position="88"/>
    </location>
</feature>
<dbReference type="AlphaFoldDB" id="A0A1M5N9I3"/>
<gene>
    <name evidence="2" type="ORF">SAMN04488044_1463</name>
</gene>
<dbReference type="EMBL" id="FQWM01000002">
    <property type="protein sequence ID" value="SHG86246.1"/>
    <property type="molecule type" value="Genomic_DNA"/>
</dbReference>
<protein>
    <recommendedName>
        <fullName evidence="4">Tripartite tricarboxylate transporter TctB family protein</fullName>
    </recommendedName>
</protein>
<keyword evidence="3" id="KW-1185">Reference proteome</keyword>
<dbReference type="STRING" id="870908.SAMN04488044_1463"/>
<keyword evidence="1" id="KW-0472">Membrane</keyword>
<feature type="transmembrane region" description="Helical" evidence="1">
    <location>
        <begin position="21"/>
        <end position="41"/>
    </location>
</feature>
<feature type="transmembrane region" description="Helical" evidence="1">
    <location>
        <begin position="109"/>
        <end position="125"/>
    </location>
</feature>
<feature type="transmembrane region" description="Helical" evidence="1">
    <location>
        <begin position="186"/>
        <end position="204"/>
    </location>
</feature>
<name>A0A1M5N9I3_9RHOB</name>
<evidence type="ECO:0000256" key="1">
    <source>
        <dbReference type="SAM" id="Phobius"/>
    </source>
</evidence>
<keyword evidence="1" id="KW-1133">Transmembrane helix</keyword>
<feature type="transmembrane region" description="Helical" evidence="1">
    <location>
        <begin position="211"/>
        <end position="231"/>
    </location>
</feature>
<evidence type="ECO:0008006" key="4">
    <source>
        <dbReference type="Google" id="ProtNLM"/>
    </source>
</evidence>
<reference evidence="3" key="1">
    <citation type="submission" date="2016-11" db="EMBL/GenBank/DDBJ databases">
        <authorList>
            <person name="Varghese N."/>
            <person name="Submissions S."/>
        </authorList>
    </citation>
    <scope>NUCLEOTIDE SEQUENCE [LARGE SCALE GENOMIC DNA]</scope>
    <source>
        <strain evidence="3">DSM 28223</strain>
    </source>
</reference>
<evidence type="ECO:0000313" key="2">
    <source>
        <dbReference type="EMBL" id="SHG86246.1"/>
    </source>
</evidence>
<feature type="transmembrane region" description="Helical" evidence="1">
    <location>
        <begin position="131"/>
        <end position="148"/>
    </location>
</feature>
<feature type="transmembrane region" description="Helical" evidence="1">
    <location>
        <begin position="155"/>
        <end position="174"/>
    </location>
</feature>
<sequence>MGALFPSGDKTLDQPEETAILRARDFWTSLVLIVLSLFFLWETTSIPLFGENRAGVSGGDWYNSAALVPFGLFGGLFLLAIGLLVISIRAGGAARAMSSVGLGWDGSEALRFGTIGMTIAAYVIGLVPRVDFIICSGLLITALIYGYRGGHAQRMILTAVVVGVAGLYAFVANLPQSDWKLHDDDWITLILWIALTAFIFVRHPRDRMSRVIPVIALVAPAILVCAMAFGFRQNVPNRGGLFFKTIEYHYYVSLKPLWSQK</sequence>
<keyword evidence="1" id="KW-0812">Transmembrane</keyword>
<organism evidence="2 3">
    <name type="scientific">Cognatishimia maritima</name>
    <dbReference type="NCBI Taxonomy" id="870908"/>
    <lineage>
        <taxon>Bacteria</taxon>
        <taxon>Pseudomonadati</taxon>
        <taxon>Pseudomonadota</taxon>
        <taxon>Alphaproteobacteria</taxon>
        <taxon>Rhodobacterales</taxon>
        <taxon>Paracoccaceae</taxon>
        <taxon>Cognatishimia</taxon>
    </lineage>
</organism>
<dbReference type="Proteomes" id="UP000184211">
    <property type="component" value="Unassembled WGS sequence"/>
</dbReference>
<accession>A0A1M5N9I3</accession>